<dbReference type="SMART" id="SM00849">
    <property type="entry name" value="Lactamase_B"/>
    <property type="match status" value="1"/>
</dbReference>
<comment type="cofactor">
    <cofactor evidence="1">
        <name>Zn(2+)</name>
        <dbReference type="ChEBI" id="CHEBI:29105"/>
    </cofactor>
</comment>
<accession>A0A1F7HIP5</accession>
<dbReference type="AlphaFoldDB" id="A0A1F7HIP5"/>
<organism evidence="6 7">
    <name type="scientific">Candidatus Roizmanbacteria bacterium RIFCSPHIGHO2_12_FULL_33_9</name>
    <dbReference type="NCBI Taxonomy" id="1802045"/>
    <lineage>
        <taxon>Bacteria</taxon>
        <taxon>Candidatus Roizmaniibacteriota</taxon>
    </lineage>
</organism>
<dbReference type="InterPro" id="IPR036866">
    <property type="entry name" value="RibonucZ/Hydroxyglut_hydro"/>
</dbReference>
<dbReference type="PANTHER" id="PTHR46233">
    <property type="entry name" value="HYDROXYACYLGLUTATHIONE HYDROLASE GLOC"/>
    <property type="match status" value="1"/>
</dbReference>
<dbReference type="InterPro" id="IPR051453">
    <property type="entry name" value="MBL_Glyoxalase_II"/>
</dbReference>
<feature type="domain" description="Metallo-beta-lactamase" evidence="5">
    <location>
        <begin position="15"/>
        <end position="190"/>
    </location>
</feature>
<dbReference type="EMBL" id="MFZV01000039">
    <property type="protein sequence ID" value="OGK30904.1"/>
    <property type="molecule type" value="Genomic_DNA"/>
</dbReference>
<gene>
    <name evidence="6" type="ORF">A3F29_02280</name>
</gene>
<evidence type="ECO:0000313" key="7">
    <source>
        <dbReference type="Proteomes" id="UP000177199"/>
    </source>
</evidence>
<sequence length="205" mass="22997">MNGIKLLNYKVGALQTNCYILSKGSNALIFDAGDSAEFILEKILELKLKPLAIFATHGHFDHVMAVGEIQLSFDIPFYISKEDLFLLDRAGETAEFFLKKKFPIIAPKNIKDLKDGKLKVGLFTFEVIRTPGHTPGSTCFKFKDFVLTGDTLFKSAVGRYDFSYSNKKDLIQSINRLYKFSGDTVVYPGHEDATTIGQEKKNPIL</sequence>
<reference evidence="6 7" key="1">
    <citation type="journal article" date="2016" name="Nat. Commun.">
        <title>Thousands of microbial genomes shed light on interconnected biogeochemical processes in an aquifer system.</title>
        <authorList>
            <person name="Anantharaman K."/>
            <person name="Brown C.T."/>
            <person name="Hug L.A."/>
            <person name="Sharon I."/>
            <person name="Castelle C.J."/>
            <person name="Probst A.J."/>
            <person name="Thomas B.C."/>
            <person name="Singh A."/>
            <person name="Wilkins M.J."/>
            <person name="Karaoz U."/>
            <person name="Brodie E.L."/>
            <person name="Williams K.H."/>
            <person name="Hubbard S.S."/>
            <person name="Banfield J.F."/>
        </authorList>
    </citation>
    <scope>NUCLEOTIDE SEQUENCE [LARGE SCALE GENOMIC DNA]</scope>
</reference>
<keyword evidence="2" id="KW-0479">Metal-binding</keyword>
<evidence type="ECO:0000256" key="2">
    <source>
        <dbReference type="ARBA" id="ARBA00022723"/>
    </source>
</evidence>
<comment type="caution">
    <text evidence="6">The sequence shown here is derived from an EMBL/GenBank/DDBJ whole genome shotgun (WGS) entry which is preliminary data.</text>
</comment>
<protein>
    <recommendedName>
        <fullName evidence="5">Metallo-beta-lactamase domain-containing protein</fullName>
    </recommendedName>
</protein>
<keyword evidence="4" id="KW-0862">Zinc</keyword>
<dbReference type="Pfam" id="PF00753">
    <property type="entry name" value="Lactamase_B"/>
    <property type="match status" value="1"/>
</dbReference>
<keyword evidence="3" id="KW-0378">Hydrolase</keyword>
<name>A0A1F7HIP5_9BACT</name>
<proteinExistence type="predicted"/>
<evidence type="ECO:0000256" key="1">
    <source>
        <dbReference type="ARBA" id="ARBA00001947"/>
    </source>
</evidence>
<evidence type="ECO:0000256" key="3">
    <source>
        <dbReference type="ARBA" id="ARBA00022801"/>
    </source>
</evidence>
<dbReference type="Gene3D" id="3.60.15.10">
    <property type="entry name" value="Ribonuclease Z/Hydroxyacylglutathione hydrolase-like"/>
    <property type="match status" value="1"/>
</dbReference>
<dbReference type="CDD" id="cd06262">
    <property type="entry name" value="metallo-hydrolase-like_MBL-fold"/>
    <property type="match status" value="1"/>
</dbReference>
<dbReference type="Proteomes" id="UP000177199">
    <property type="component" value="Unassembled WGS sequence"/>
</dbReference>
<dbReference type="GO" id="GO:0046872">
    <property type="term" value="F:metal ion binding"/>
    <property type="evidence" value="ECO:0007669"/>
    <property type="project" value="UniProtKB-KW"/>
</dbReference>
<evidence type="ECO:0000259" key="5">
    <source>
        <dbReference type="SMART" id="SM00849"/>
    </source>
</evidence>
<dbReference type="GO" id="GO:0016787">
    <property type="term" value="F:hydrolase activity"/>
    <property type="evidence" value="ECO:0007669"/>
    <property type="project" value="UniProtKB-KW"/>
</dbReference>
<dbReference type="InterPro" id="IPR001279">
    <property type="entry name" value="Metallo-B-lactamas"/>
</dbReference>
<dbReference type="PANTHER" id="PTHR46233:SF3">
    <property type="entry name" value="HYDROXYACYLGLUTATHIONE HYDROLASE GLOC"/>
    <property type="match status" value="1"/>
</dbReference>
<evidence type="ECO:0000313" key="6">
    <source>
        <dbReference type="EMBL" id="OGK30904.1"/>
    </source>
</evidence>
<dbReference type="SUPFAM" id="SSF56281">
    <property type="entry name" value="Metallo-hydrolase/oxidoreductase"/>
    <property type="match status" value="1"/>
</dbReference>
<evidence type="ECO:0000256" key="4">
    <source>
        <dbReference type="ARBA" id="ARBA00022833"/>
    </source>
</evidence>